<dbReference type="AlphaFoldDB" id="A0A0H3M6T5"/>
<evidence type="ECO:0000313" key="2">
    <source>
        <dbReference type="EMBL" id="CAL72628.1"/>
    </source>
</evidence>
<evidence type="ECO:0000313" key="3">
    <source>
        <dbReference type="Proteomes" id="UP000001472"/>
    </source>
</evidence>
<dbReference type="EMBL" id="AM408590">
    <property type="protein sequence ID" value="CAL72628.1"/>
    <property type="molecule type" value="Genomic_DNA"/>
</dbReference>
<feature type="region of interest" description="Disordered" evidence="1">
    <location>
        <begin position="1"/>
        <end position="24"/>
    </location>
</feature>
<reference evidence="2 3" key="1">
    <citation type="journal article" date="2007" name="Proc. Natl. Acad. Sci. U.S.A.">
        <title>Genome plasticity of BCG and impact on vaccine efficacy.</title>
        <authorList>
            <person name="Brosch R."/>
            <person name="Gordon S.V."/>
            <person name="Garnier T."/>
            <person name="Eiglmeier K."/>
            <person name="Frigui W."/>
            <person name="Valenti P."/>
            <person name="Dos Santos S."/>
            <person name="Duthoy S."/>
            <person name="Lacroix C."/>
            <person name="Garcia-Pelayo C."/>
            <person name="Inwald J.K."/>
            <person name="Golby P."/>
            <person name="Garcia J.N."/>
            <person name="Hewinson R.G."/>
            <person name="Behr M.A."/>
            <person name="Quail M.A."/>
            <person name="Churcher C."/>
            <person name="Barrell B.G."/>
            <person name="Parkhill J."/>
            <person name="Cole S.T."/>
        </authorList>
    </citation>
    <scope>NUCLEOTIDE SEQUENCE [LARGE SCALE GENOMIC DNA]</scope>
    <source>
        <strain evidence="3">BCG / Pasteur 1173P2</strain>
    </source>
</reference>
<protein>
    <submittedName>
        <fullName evidence="2">Uncharacterized protein</fullName>
    </submittedName>
</protein>
<proteinExistence type="predicted"/>
<gene>
    <name evidence="2" type="ordered locus">BCG_2640</name>
</gene>
<sequence length="75" mass="8570">MGDRYRAGDRVLYGGSMSPKDVDDLATQQDVDDGQSIERRWTGSGQRRWRRSPPTGRYRSNSQIQVWISGAGRLR</sequence>
<accession>A0A0H3M6T5</accession>
<dbReference type="KEGG" id="mbb:BCG_2640"/>
<dbReference type="Proteomes" id="UP000001472">
    <property type="component" value="Chromosome"/>
</dbReference>
<name>A0A0H3M6T5_MYCBP</name>
<dbReference type="HOGENOM" id="CLU_2667127_0_0_11"/>
<evidence type="ECO:0000256" key="1">
    <source>
        <dbReference type="SAM" id="MobiDB-lite"/>
    </source>
</evidence>
<organism evidence="2 3">
    <name type="scientific">Mycobacterium bovis (strain BCG / Pasteur 1173P2)</name>
    <dbReference type="NCBI Taxonomy" id="410289"/>
    <lineage>
        <taxon>Bacteria</taxon>
        <taxon>Bacillati</taxon>
        <taxon>Actinomycetota</taxon>
        <taxon>Actinomycetes</taxon>
        <taxon>Mycobacteriales</taxon>
        <taxon>Mycobacteriaceae</taxon>
        <taxon>Mycobacterium</taxon>
        <taxon>Mycobacterium tuberculosis complex</taxon>
    </lineage>
</organism>
<dbReference type="RefSeq" id="WP_003413487.1">
    <property type="nucleotide sequence ID" value="NC_008769.1"/>
</dbReference>